<feature type="region of interest" description="Disordered" evidence="5">
    <location>
        <begin position="776"/>
        <end position="800"/>
    </location>
</feature>
<accession>A0A5C3N6L1</accession>
<dbReference type="STRING" id="5364.A0A5C3N6L1"/>
<dbReference type="OrthoDB" id="79830at2759"/>
<feature type="compositionally biased region" description="Pro residues" evidence="5">
    <location>
        <begin position="144"/>
        <end position="153"/>
    </location>
</feature>
<dbReference type="InterPro" id="IPR001876">
    <property type="entry name" value="Znf_RanBP2"/>
</dbReference>
<feature type="compositionally biased region" description="Low complexity" evidence="5">
    <location>
        <begin position="101"/>
        <end position="117"/>
    </location>
</feature>
<dbReference type="PROSITE" id="PS01358">
    <property type="entry name" value="ZF_RANBP2_1"/>
    <property type="match status" value="1"/>
</dbReference>
<feature type="domain" description="RanBP2-type" evidence="6">
    <location>
        <begin position="991"/>
        <end position="1019"/>
    </location>
</feature>
<organism evidence="7 8">
    <name type="scientific">Heliocybe sulcata</name>
    <dbReference type="NCBI Taxonomy" id="5364"/>
    <lineage>
        <taxon>Eukaryota</taxon>
        <taxon>Fungi</taxon>
        <taxon>Dikarya</taxon>
        <taxon>Basidiomycota</taxon>
        <taxon>Agaricomycotina</taxon>
        <taxon>Agaricomycetes</taxon>
        <taxon>Gloeophyllales</taxon>
        <taxon>Gloeophyllaceae</taxon>
        <taxon>Heliocybe</taxon>
    </lineage>
</organism>
<dbReference type="InterPro" id="IPR036443">
    <property type="entry name" value="Znf_RanBP2_sf"/>
</dbReference>
<feature type="region of interest" description="Disordered" evidence="5">
    <location>
        <begin position="211"/>
        <end position="761"/>
    </location>
</feature>
<feature type="compositionally biased region" description="Low complexity" evidence="5">
    <location>
        <begin position="520"/>
        <end position="529"/>
    </location>
</feature>
<dbReference type="GO" id="GO:0008270">
    <property type="term" value="F:zinc ion binding"/>
    <property type="evidence" value="ECO:0007669"/>
    <property type="project" value="UniProtKB-KW"/>
</dbReference>
<feature type="compositionally biased region" description="Low complexity" evidence="5">
    <location>
        <begin position="324"/>
        <end position="350"/>
    </location>
</feature>
<protein>
    <recommendedName>
        <fullName evidence="6">RanBP2-type domain-containing protein</fullName>
    </recommendedName>
</protein>
<evidence type="ECO:0000256" key="2">
    <source>
        <dbReference type="ARBA" id="ARBA00022771"/>
    </source>
</evidence>
<dbReference type="SMART" id="SM00547">
    <property type="entry name" value="ZnF_RBZ"/>
    <property type="match status" value="2"/>
</dbReference>
<feature type="compositionally biased region" description="Low complexity" evidence="5">
    <location>
        <begin position="716"/>
        <end position="744"/>
    </location>
</feature>
<feature type="compositionally biased region" description="Polar residues" evidence="5">
    <location>
        <begin position="1"/>
        <end position="18"/>
    </location>
</feature>
<evidence type="ECO:0000313" key="8">
    <source>
        <dbReference type="Proteomes" id="UP000305948"/>
    </source>
</evidence>
<feature type="compositionally biased region" description="Basic and acidic residues" evidence="5">
    <location>
        <begin position="211"/>
        <end position="227"/>
    </location>
</feature>
<dbReference type="AlphaFoldDB" id="A0A5C3N6L1"/>
<keyword evidence="8" id="KW-1185">Reference proteome</keyword>
<evidence type="ECO:0000259" key="6">
    <source>
        <dbReference type="PROSITE" id="PS50199"/>
    </source>
</evidence>
<evidence type="ECO:0000256" key="5">
    <source>
        <dbReference type="SAM" id="MobiDB-lite"/>
    </source>
</evidence>
<feature type="region of interest" description="Disordered" evidence="5">
    <location>
        <begin position="1"/>
        <end position="169"/>
    </location>
</feature>
<feature type="compositionally biased region" description="Polar residues" evidence="5">
    <location>
        <begin position="578"/>
        <end position="593"/>
    </location>
</feature>
<proteinExistence type="predicted"/>
<sequence length="1019" mass="107327">MSAIRNNNRSALRTSRSSPYARPNDKKSSWSLSGLLSYLNPLRGFLPSQNQESEEVRDAQDAADAPQGTPPTVHKVRFADLPESPPRQQSAPPTTAPLPPSILRQDPQQQAEQQQRQQELRRQIYAPPPPPKPRLPFAFDPSKLPVPPPPPGSEPRAVSLDPSEANGTPRETVVQYLQVAKGRKLNAIEIAGIVSLLKEDGAGTISRLSSRYDHSNKSAEDTDREPFRFSTSPIPSDTPSTSATPQPAKPVRLLAKNPNGVYKWRGAGSARPRPRYHSPGFGEPRSSTSSIKLSPPKTSATNMSKRRRVGPDAETSTAQPVAAPPTSSTPANATAAAITNGIITAGNGTSAAPKMNGTSSLPRIHASGPSHHKATTPVRPSPLRQAWSSEEEPSPPSRSQPPRQTRAAAFMEELVKEYSGSKKSDVANPYQQMMPPQLKTKIISMPTRKTRSAAAKEREEQEHERKEREEREKQKQKDKELRKKGTRLSGQAIIEATLPKGSKRARPPPEMFAKNPQQESAAASSRKSPSPLPAEQRPEVEEVADEEPAAKKQKTEPSLGHGSVQSPEIIELDDDASMDTNKNPASSLFTQPSEVVEPTESADRVSPPKGIPPTTTLDSPFGGVNGTGAGLRPAFRLKSTAPKEPSKLRYSYQAESDSESATSSPKGSKPSPKDAAASLPAFGSHTEPLPAEGSNATPGKGSTLGLSAAPPPAGRSGTLFPSSTPGSSSASTAGASTESVAGSSNASSYPESLVPGLTGPGRLIRLGGTDILKRHAPVGRHNAPSPLGPAIDLSPPPKQAKLPKEAVSAVDADVEEVVPAVDVEEAVPVVDVANASSVAEVKQPAPVKDPKQEALKADIGSLPVFTFTNKAPRVASVAHLKAKGDAMALPASALPTFEFTKFAKTSAPASSGSKPTSGGFDWAAAGMKPPAANAGWTCSVCMVNNKSGAAKCMACEEPAPAGAAKPEPAKAPGAPTGGFNWAAAGMKAPERSDNWLCKVCMCSSPGNLEKCVVCEEPRP</sequence>
<dbReference type="Gene3D" id="4.10.1060.10">
    <property type="entry name" value="Zinc finger, RanBP2-type"/>
    <property type="match status" value="1"/>
</dbReference>
<keyword evidence="1" id="KW-0479">Metal-binding</keyword>
<keyword evidence="3" id="KW-0862">Zinc</keyword>
<evidence type="ECO:0000313" key="7">
    <source>
        <dbReference type="EMBL" id="TFK51718.1"/>
    </source>
</evidence>
<reference evidence="7 8" key="1">
    <citation type="journal article" date="2019" name="Nat. Ecol. Evol.">
        <title>Megaphylogeny resolves global patterns of mushroom evolution.</title>
        <authorList>
            <person name="Varga T."/>
            <person name="Krizsan K."/>
            <person name="Foldi C."/>
            <person name="Dima B."/>
            <person name="Sanchez-Garcia M."/>
            <person name="Sanchez-Ramirez S."/>
            <person name="Szollosi G.J."/>
            <person name="Szarkandi J.G."/>
            <person name="Papp V."/>
            <person name="Albert L."/>
            <person name="Andreopoulos W."/>
            <person name="Angelini C."/>
            <person name="Antonin V."/>
            <person name="Barry K.W."/>
            <person name="Bougher N.L."/>
            <person name="Buchanan P."/>
            <person name="Buyck B."/>
            <person name="Bense V."/>
            <person name="Catcheside P."/>
            <person name="Chovatia M."/>
            <person name="Cooper J."/>
            <person name="Damon W."/>
            <person name="Desjardin D."/>
            <person name="Finy P."/>
            <person name="Geml J."/>
            <person name="Haridas S."/>
            <person name="Hughes K."/>
            <person name="Justo A."/>
            <person name="Karasinski D."/>
            <person name="Kautmanova I."/>
            <person name="Kiss B."/>
            <person name="Kocsube S."/>
            <person name="Kotiranta H."/>
            <person name="LaButti K.M."/>
            <person name="Lechner B.E."/>
            <person name="Liimatainen K."/>
            <person name="Lipzen A."/>
            <person name="Lukacs Z."/>
            <person name="Mihaltcheva S."/>
            <person name="Morgado L.N."/>
            <person name="Niskanen T."/>
            <person name="Noordeloos M.E."/>
            <person name="Ohm R.A."/>
            <person name="Ortiz-Santana B."/>
            <person name="Ovrebo C."/>
            <person name="Racz N."/>
            <person name="Riley R."/>
            <person name="Savchenko A."/>
            <person name="Shiryaev A."/>
            <person name="Soop K."/>
            <person name="Spirin V."/>
            <person name="Szebenyi C."/>
            <person name="Tomsovsky M."/>
            <person name="Tulloss R.E."/>
            <person name="Uehling J."/>
            <person name="Grigoriev I.V."/>
            <person name="Vagvolgyi C."/>
            <person name="Papp T."/>
            <person name="Martin F.M."/>
            <person name="Miettinen O."/>
            <person name="Hibbett D.S."/>
            <person name="Nagy L.G."/>
        </authorList>
    </citation>
    <scope>NUCLEOTIDE SEQUENCE [LARGE SCALE GENOMIC DNA]</scope>
    <source>
        <strain evidence="7 8">OMC1185</strain>
    </source>
</reference>
<gene>
    <name evidence="7" type="ORF">OE88DRAFT_1807654</name>
</gene>
<evidence type="ECO:0000256" key="3">
    <source>
        <dbReference type="ARBA" id="ARBA00022833"/>
    </source>
</evidence>
<feature type="compositionally biased region" description="Low complexity" evidence="5">
    <location>
        <begin position="230"/>
        <end position="246"/>
    </location>
</feature>
<keyword evidence="2 4" id="KW-0863">Zinc-finger</keyword>
<feature type="compositionally biased region" description="Basic and acidic residues" evidence="5">
    <location>
        <begin position="413"/>
        <end position="425"/>
    </location>
</feature>
<dbReference type="PROSITE" id="PS50199">
    <property type="entry name" value="ZF_RANBP2_2"/>
    <property type="match status" value="2"/>
</dbReference>
<feature type="compositionally biased region" description="Basic and acidic residues" evidence="5">
    <location>
        <begin position="454"/>
        <end position="483"/>
    </location>
</feature>
<feature type="domain" description="RanBP2-type" evidence="6">
    <location>
        <begin position="931"/>
        <end position="961"/>
    </location>
</feature>
<dbReference type="Proteomes" id="UP000305948">
    <property type="component" value="Unassembled WGS sequence"/>
</dbReference>
<name>A0A5C3N6L1_9AGAM</name>
<feature type="compositionally biased region" description="Low complexity" evidence="5">
    <location>
        <begin position="29"/>
        <end position="39"/>
    </location>
</feature>
<dbReference type="SUPFAM" id="SSF90209">
    <property type="entry name" value="Ran binding protein zinc finger-like"/>
    <property type="match status" value="1"/>
</dbReference>
<dbReference type="EMBL" id="ML213510">
    <property type="protein sequence ID" value="TFK51718.1"/>
    <property type="molecule type" value="Genomic_DNA"/>
</dbReference>
<feature type="compositionally biased region" description="Polar residues" evidence="5">
    <location>
        <begin position="285"/>
        <end position="303"/>
    </location>
</feature>
<feature type="compositionally biased region" description="Low complexity" evidence="5">
    <location>
        <begin position="660"/>
        <end position="681"/>
    </location>
</feature>
<evidence type="ECO:0000256" key="4">
    <source>
        <dbReference type="PROSITE-ProRule" id="PRU00322"/>
    </source>
</evidence>
<evidence type="ECO:0000256" key="1">
    <source>
        <dbReference type="ARBA" id="ARBA00022723"/>
    </source>
</evidence>